<sequence>MDMTTSANHGDLNRKAALASIAVATLLAGMKVWAVISTGSSAMLGSLADTALDLVASLATLLGVWVAAMPDDHNHRFGHGKAEALAAMFQVVLISISAIGLAFRAVNQFVAGSQVAEAESGVIVSAIAMAATVALLAYQRHVIRKTGSLAISTDNVHYKSDLFLNLAVIAALLLDKNFGIPGADAAFAFGIALWLAWGAWGASQEAIEQLMDHEWPLEKRERFLAVVAQHPELKGLHDLRTRTSGNRDFVQFHVWVDGRMTVTEAHRVMDEIEEKLMAEFPGVEVLIHPDPEGLVDELPMGAQDLLSPGPNGESPAVLVQGAPGEGPAIQPLA</sequence>
<keyword evidence="7 9" id="KW-0472">Membrane</keyword>
<protein>
    <submittedName>
        <fullName evidence="12">Cation diffusion facilitator family transporter</fullName>
    </submittedName>
</protein>
<evidence type="ECO:0000256" key="5">
    <source>
        <dbReference type="ARBA" id="ARBA00022692"/>
    </source>
</evidence>
<feature type="transmembrane region" description="Helical" evidence="9">
    <location>
        <begin position="82"/>
        <end position="106"/>
    </location>
</feature>
<accession>A0A7Y0BQD9</accession>
<comment type="caution">
    <text evidence="12">The sequence shown here is derived from an EMBL/GenBank/DDBJ whole genome shotgun (WGS) entry which is preliminary data.</text>
</comment>
<dbReference type="GO" id="GO:0015341">
    <property type="term" value="F:zinc efflux antiporter activity"/>
    <property type="evidence" value="ECO:0007669"/>
    <property type="project" value="TreeGrafter"/>
</dbReference>
<gene>
    <name evidence="12" type="ORF">HHL27_13480</name>
</gene>
<keyword evidence="4" id="KW-1003">Cell membrane</keyword>
<dbReference type="InterPro" id="IPR036837">
    <property type="entry name" value="Cation_efflux_CTD_sf"/>
</dbReference>
<keyword evidence="3" id="KW-0813">Transport</keyword>
<evidence type="ECO:0000313" key="12">
    <source>
        <dbReference type="EMBL" id="NML94680.1"/>
    </source>
</evidence>
<evidence type="ECO:0000256" key="6">
    <source>
        <dbReference type="ARBA" id="ARBA00022989"/>
    </source>
</evidence>
<evidence type="ECO:0000256" key="7">
    <source>
        <dbReference type="ARBA" id="ARBA00023136"/>
    </source>
</evidence>
<feature type="domain" description="Cation efflux protein transmembrane" evidence="10">
    <location>
        <begin position="18"/>
        <end position="211"/>
    </location>
</feature>
<feature type="transmembrane region" description="Helical" evidence="9">
    <location>
        <begin position="180"/>
        <end position="200"/>
    </location>
</feature>
<dbReference type="PANTHER" id="PTHR43840">
    <property type="entry name" value="MITOCHONDRIAL METAL TRANSPORTER 1-RELATED"/>
    <property type="match status" value="1"/>
</dbReference>
<keyword evidence="5 9" id="KW-0812">Transmembrane</keyword>
<evidence type="ECO:0000256" key="3">
    <source>
        <dbReference type="ARBA" id="ARBA00022448"/>
    </source>
</evidence>
<dbReference type="Gene3D" id="1.20.1510.10">
    <property type="entry name" value="Cation efflux protein transmembrane domain"/>
    <property type="match status" value="1"/>
</dbReference>
<feature type="transmembrane region" description="Helical" evidence="9">
    <location>
        <begin position="118"/>
        <end position="138"/>
    </location>
</feature>
<evidence type="ECO:0000256" key="9">
    <source>
        <dbReference type="SAM" id="Phobius"/>
    </source>
</evidence>
<evidence type="ECO:0000256" key="1">
    <source>
        <dbReference type="ARBA" id="ARBA00004141"/>
    </source>
</evidence>
<dbReference type="GO" id="GO:0015093">
    <property type="term" value="F:ferrous iron transmembrane transporter activity"/>
    <property type="evidence" value="ECO:0007669"/>
    <property type="project" value="TreeGrafter"/>
</dbReference>
<dbReference type="AlphaFoldDB" id="A0A7Y0BQD9"/>
<dbReference type="InterPro" id="IPR058533">
    <property type="entry name" value="Cation_efflux_TM"/>
</dbReference>
<keyword evidence="13" id="KW-1185">Reference proteome</keyword>
<dbReference type="GO" id="GO:0005886">
    <property type="term" value="C:plasma membrane"/>
    <property type="evidence" value="ECO:0007669"/>
    <property type="project" value="TreeGrafter"/>
</dbReference>
<dbReference type="SUPFAM" id="SSF161111">
    <property type="entry name" value="Cation efflux protein transmembrane domain-like"/>
    <property type="match status" value="1"/>
</dbReference>
<dbReference type="EMBL" id="JABBGM010000005">
    <property type="protein sequence ID" value="NML94680.1"/>
    <property type="molecule type" value="Genomic_DNA"/>
</dbReference>
<feature type="region of interest" description="Disordered" evidence="8">
    <location>
        <begin position="306"/>
        <end position="333"/>
    </location>
</feature>
<dbReference type="SUPFAM" id="SSF160240">
    <property type="entry name" value="Cation efflux protein cytoplasmic domain-like"/>
    <property type="match status" value="1"/>
</dbReference>
<dbReference type="InterPro" id="IPR027470">
    <property type="entry name" value="Cation_efflux_CTD"/>
</dbReference>
<dbReference type="RefSeq" id="WP_169493937.1">
    <property type="nucleotide sequence ID" value="NZ_AP029021.1"/>
</dbReference>
<name>A0A7Y0BQD9_9SPHN</name>
<evidence type="ECO:0000256" key="8">
    <source>
        <dbReference type="SAM" id="MobiDB-lite"/>
    </source>
</evidence>
<feature type="transmembrane region" description="Helical" evidence="9">
    <location>
        <begin position="50"/>
        <end position="70"/>
    </location>
</feature>
<evidence type="ECO:0000313" key="13">
    <source>
        <dbReference type="Proteomes" id="UP000583556"/>
    </source>
</evidence>
<evidence type="ECO:0000259" key="10">
    <source>
        <dbReference type="Pfam" id="PF01545"/>
    </source>
</evidence>
<organism evidence="12 13">
    <name type="scientific">Novosphingobium olei</name>
    <dbReference type="NCBI Taxonomy" id="2728851"/>
    <lineage>
        <taxon>Bacteria</taxon>
        <taxon>Pseudomonadati</taxon>
        <taxon>Pseudomonadota</taxon>
        <taxon>Alphaproteobacteria</taxon>
        <taxon>Sphingomonadales</taxon>
        <taxon>Sphingomonadaceae</taxon>
        <taxon>Novosphingobium</taxon>
    </lineage>
</organism>
<dbReference type="Gene3D" id="3.30.70.1350">
    <property type="entry name" value="Cation efflux protein, cytoplasmic domain"/>
    <property type="match status" value="1"/>
</dbReference>
<feature type="domain" description="Cation efflux protein cytoplasmic" evidence="11">
    <location>
        <begin position="218"/>
        <end position="292"/>
    </location>
</feature>
<evidence type="ECO:0000256" key="2">
    <source>
        <dbReference type="ARBA" id="ARBA00008114"/>
    </source>
</evidence>
<dbReference type="InterPro" id="IPR027469">
    <property type="entry name" value="Cation_efflux_TMD_sf"/>
</dbReference>
<dbReference type="Pfam" id="PF16916">
    <property type="entry name" value="ZT_dimer"/>
    <property type="match status" value="1"/>
</dbReference>
<comment type="similarity">
    <text evidence="2">Belongs to the cation diffusion facilitator (CDF) transporter (TC 2.A.4) family.</text>
</comment>
<comment type="subcellular location">
    <subcellularLocation>
        <location evidence="1">Membrane</location>
        <topology evidence="1">Multi-pass membrane protein</topology>
    </subcellularLocation>
</comment>
<dbReference type="PANTHER" id="PTHR43840:SF41">
    <property type="entry name" value="CATION-EFFLUX PUMP FIEF"/>
    <property type="match status" value="1"/>
</dbReference>
<dbReference type="GO" id="GO:0015086">
    <property type="term" value="F:cadmium ion transmembrane transporter activity"/>
    <property type="evidence" value="ECO:0007669"/>
    <property type="project" value="TreeGrafter"/>
</dbReference>
<keyword evidence="6 9" id="KW-1133">Transmembrane helix</keyword>
<dbReference type="Pfam" id="PF01545">
    <property type="entry name" value="Cation_efflux"/>
    <property type="match status" value="1"/>
</dbReference>
<evidence type="ECO:0000259" key="11">
    <source>
        <dbReference type="Pfam" id="PF16916"/>
    </source>
</evidence>
<dbReference type="GO" id="GO:0006882">
    <property type="term" value="P:intracellular zinc ion homeostasis"/>
    <property type="evidence" value="ECO:0007669"/>
    <property type="project" value="TreeGrafter"/>
</dbReference>
<dbReference type="InterPro" id="IPR002524">
    <property type="entry name" value="Cation_efflux"/>
</dbReference>
<proteinExistence type="inferred from homology"/>
<dbReference type="Proteomes" id="UP000583556">
    <property type="component" value="Unassembled WGS sequence"/>
</dbReference>
<reference evidence="12 13" key="1">
    <citation type="submission" date="2020-04" db="EMBL/GenBank/DDBJ databases">
        <title>Novosphingobium sp. TW-4 isolated from soil.</title>
        <authorList>
            <person name="Dahal R.H."/>
            <person name="Chaudhary D.K."/>
        </authorList>
    </citation>
    <scope>NUCLEOTIDE SEQUENCE [LARGE SCALE GENOMIC DNA]</scope>
    <source>
        <strain evidence="12 13">TW-4</strain>
    </source>
</reference>
<dbReference type="NCBIfam" id="TIGR01297">
    <property type="entry name" value="CDF"/>
    <property type="match status" value="1"/>
</dbReference>
<evidence type="ECO:0000256" key="4">
    <source>
        <dbReference type="ARBA" id="ARBA00022475"/>
    </source>
</evidence>
<dbReference type="InterPro" id="IPR050291">
    <property type="entry name" value="CDF_Transporter"/>
</dbReference>